<gene>
    <name evidence="10" type="ORF">Ae201684_002001</name>
</gene>
<dbReference type="AlphaFoldDB" id="A0A6G0XS96"/>
<dbReference type="GO" id="GO:0005537">
    <property type="term" value="F:D-mannose binding"/>
    <property type="evidence" value="ECO:0007669"/>
    <property type="project" value="TreeGrafter"/>
</dbReference>
<name>A0A6G0XS96_9STRA</name>
<feature type="coiled-coil region" evidence="6">
    <location>
        <begin position="304"/>
        <end position="338"/>
    </location>
</feature>
<dbReference type="Gene3D" id="2.60.120.200">
    <property type="match status" value="1"/>
</dbReference>
<evidence type="ECO:0000256" key="7">
    <source>
        <dbReference type="SAM" id="Phobius"/>
    </source>
</evidence>
<keyword evidence="6" id="KW-0175">Coiled coil</keyword>
<accession>A0A6G0XS96</accession>
<evidence type="ECO:0000256" key="3">
    <source>
        <dbReference type="ARBA" id="ARBA00022729"/>
    </source>
</evidence>
<comment type="subcellular location">
    <subcellularLocation>
        <location evidence="1">Membrane</location>
        <topology evidence="1">Single-pass type I membrane protein</topology>
    </subcellularLocation>
</comment>
<organism evidence="10 11">
    <name type="scientific">Aphanomyces euteiches</name>
    <dbReference type="NCBI Taxonomy" id="100861"/>
    <lineage>
        <taxon>Eukaryota</taxon>
        <taxon>Sar</taxon>
        <taxon>Stramenopiles</taxon>
        <taxon>Oomycota</taxon>
        <taxon>Saprolegniomycetes</taxon>
        <taxon>Saprolegniales</taxon>
        <taxon>Verrucalvaceae</taxon>
        <taxon>Aphanomyces</taxon>
    </lineage>
</organism>
<dbReference type="CDD" id="cd07308">
    <property type="entry name" value="lectin_leg-like"/>
    <property type="match status" value="1"/>
</dbReference>
<dbReference type="GO" id="GO:0005789">
    <property type="term" value="C:endoplasmic reticulum membrane"/>
    <property type="evidence" value="ECO:0007669"/>
    <property type="project" value="TreeGrafter"/>
</dbReference>
<feature type="signal peptide" evidence="8">
    <location>
        <begin position="1"/>
        <end position="19"/>
    </location>
</feature>
<dbReference type="InterPro" id="IPR005052">
    <property type="entry name" value="Lectin_leg"/>
</dbReference>
<dbReference type="PROSITE" id="PS51328">
    <property type="entry name" value="L_LECTIN_LIKE"/>
    <property type="match status" value="1"/>
</dbReference>
<dbReference type="PANTHER" id="PTHR12223:SF28">
    <property type="entry name" value="LECTIN, MANNOSE BINDING 1 LIKE"/>
    <property type="match status" value="1"/>
</dbReference>
<dbReference type="GO" id="GO:0005793">
    <property type="term" value="C:endoplasmic reticulum-Golgi intermediate compartment"/>
    <property type="evidence" value="ECO:0007669"/>
    <property type="project" value="TreeGrafter"/>
</dbReference>
<feature type="transmembrane region" description="Helical" evidence="7">
    <location>
        <begin position="387"/>
        <end position="406"/>
    </location>
</feature>
<keyword evidence="2 7" id="KW-0812">Transmembrane</keyword>
<dbReference type="GO" id="GO:0006888">
    <property type="term" value="P:endoplasmic reticulum to Golgi vesicle-mediated transport"/>
    <property type="evidence" value="ECO:0007669"/>
    <property type="project" value="TreeGrafter"/>
</dbReference>
<dbReference type="InterPro" id="IPR013320">
    <property type="entry name" value="ConA-like_dom_sf"/>
</dbReference>
<keyword evidence="11" id="KW-1185">Reference proteome</keyword>
<evidence type="ECO:0000256" key="1">
    <source>
        <dbReference type="ARBA" id="ARBA00004479"/>
    </source>
</evidence>
<dbReference type="EMBL" id="VJMJ01000020">
    <property type="protein sequence ID" value="KAF0743209.1"/>
    <property type="molecule type" value="Genomic_DNA"/>
</dbReference>
<protein>
    <recommendedName>
        <fullName evidence="9">L-type lectin-like domain-containing protein</fullName>
    </recommendedName>
</protein>
<dbReference type="VEuPathDB" id="FungiDB:AeMF1_011756"/>
<dbReference type="Pfam" id="PF03388">
    <property type="entry name" value="Lectin_leg-like"/>
    <property type="match status" value="1"/>
</dbReference>
<feature type="domain" description="L-type lectin-like" evidence="9">
    <location>
        <begin position="19"/>
        <end position="263"/>
    </location>
</feature>
<evidence type="ECO:0000256" key="2">
    <source>
        <dbReference type="ARBA" id="ARBA00022692"/>
    </source>
</evidence>
<keyword evidence="4 7" id="KW-1133">Transmembrane helix</keyword>
<evidence type="ECO:0000256" key="5">
    <source>
        <dbReference type="ARBA" id="ARBA00023136"/>
    </source>
</evidence>
<dbReference type="GO" id="GO:0030134">
    <property type="term" value="C:COPII-coated ER to Golgi transport vesicle"/>
    <property type="evidence" value="ECO:0007669"/>
    <property type="project" value="TreeGrafter"/>
</dbReference>
<dbReference type="PANTHER" id="PTHR12223">
    <property type="entry name" value="VESICULAR MANNOSE-BINDING LECTIN"/>
    <property type="match status" value="1"/>
</dbReference>
<dbReference type="InterPro" id="IPR051136">
    <property type="entry name" value="Intracellular_Lectin-GPT"/>
</dbReference>
<sequence length="418" mass="46513">MRLIVKALAALAMAAAVWSAPVPELSFEKPFEDITAEGVRIISDEYTFGGHAVVNKHFVRLTTDRQSKRGYIWSKKTLGAAGLKRPEFSIVLTFRISGQGERWFGDGLALWVTTEPRHSDGDNHGFKENYSGFGVIVDTFINSEQAGGHKDVTFVVNDGTKSLDDINYAPEGKKGCDAKNMRYHAKSAAFSASQSMSRLKVTFSNNFVQIQIDPTNSGTWSPCHEESLQLPPTWFSQATLGITASTGALADTHDVIGLELYDTLHDAAIFEKDTVVQAEKAPPAPTDHIQDADQRNLIKVKELQRLYNQMVEDFEHEYQALKEETANTVAKLAKQEEEDSRRIQELEKWVNSRVDEKVGSKVQEIQATMEDTLKAKLEEGESESGGWKVPFVLLVVLLGAGAAFGYKKYQELRKSHLL</sequence>
<proteinExistence type="predicted"/>
<evidence type="ECO:0000256" key="6">
    <source>
        <dbReference type="SAM" id="Coils"/>
    </source>
</evidence>
<reference evidence="10 11" key="1">
    <citation type="submission" date="2019-07" db="EMBL/GenBank/DDBJ databases">
        <title>Genomics analysis of Aphanomyces spp. identifies a new class of oomycete effector associated with host adaptation.</title>
        <authorList>
            <person name="Gaulin E."/>
        </authorList>
    </citation>
    <scope>NUCLEOTIDE SEQUENCE [LARGE SCALE GENOMIC DNA]</scope>
    <source>
        <strain evidence="10 11">ATCC 201684</strain>
    </source>
</reference>
<feature type="chain" id="PRO_5026341428" description="L-type lectin-like domain-containing protein" evidence="8">
    <location>
        <begin position="20"/>
        <end position="418"/>
    </location>
</feature>
<evidence type="ECO:0000313" key="10">
    <source>
        <dbReference type="EMBL" id="KAF0743209.1"/>
    </source>
</evidence>
<evidence type="ECO:0000313" key="11">
    <source>
        <dbReference type="Proteomes" id="UP000481153"/>
    </source>
</evidence>
<dbReference type="SUPFAM" id="SSF49899">
    <property type="entry name" value="Concanavalin A-like lectins/glucanases"/>
    <property type="match status" value="1"/>
</dbReference>
<evidence type="ECO:0000259" key="9">
    <source>
        <dbReference type="PROSITE" id="PS51328"/>
    </source>
</evidence>
<keyword evidence="5 7" id="KW-0472">Membrane</keyword>
<keyword evidence="3 8" id="KW-0732">Signal</keyword>
<dbReference type="GO" id="GO:0000139">
    <property type="term" value="C:Golgi membrane"/>
    <property type="evidence" value="ECO:0007669"/>
    <property type="project" value="TreeGrafter"/>
</dbReference>
<comment type="caution">
    <text evidence="10">The sequence shown here is derived from an EMBL/GenBank/DDBJ whole genome shotgun (WGS) entry which is preliminary data.</text>
</comment>
<evidence type="ECO:0000256" key="8">
    <source>
        <dbReference type="SAM" id="SignalP"/>
    </source>
</evidence>
<dbReference type="Proteomes" id="UP000481153">
    <property type="component" value="Unassembled WGS sequence"/>
</dbReference>
<evidence type="ECO:0000256" key="4">
    <source>
        <dbReference type="ARBA" id="ARBA00022989"/>
    </source>
</evidence>